<dbReference type="PANTHER" id="PTHR43851">
    <property type="match status" value="1"/>
</dbReference>
<dbReference type="Ensembl" id="ENSSFOT00015056056.1">
    <property type="protein sequence ID" value="ENSSFOP00015069079.1"/>
    <property type="gene ID" value="ENSSFOG00015013336.2"/>
</dbReference>
<evidence type="ECO:0000313" key="22">
    <source>
        <dbReference type="Ensembl" id="ENSSFOP00015069079.1"/>
    </source>
</evidence>
<evidence type="ECO:0000256" key="4">
    <source>
        <dbReference type="ARBA" id="ARBA00018535"/>
    </source>
</evidence>
<evidence type="ECO:0000313" key="23">
    <source>
        <dbReference type="Proteomes" id="UP000694397"/>
    </source>
</evidence>
<comment type="similarity">
    <text evidence="3">Belongs to the protein kinase superfamily. ADCK protein kinase family.</text>
</comment>
<keyword evidence="20" id="KW-0732">Signal</keyword>
<evidence type="ECO:0000256" key="10">
    <source>
        <dbReference type="ARBA" id="ARBA00022840"/>
    </source>
</evidence>
<dbReference type="CDD" id="cd13970">
    <property type="entry name" value="ABC1_ADCK3"/>
    <property type="match status" value="1"/>
</dbReference>
<evidence type="ECO:0000256" key="12">
    <source>
        <dbReference type="ARBA" id="ARBA00022989"/>
    </source>
</evidence>
<keyword evidence="5" id="KW-0808">Transferase</keyword>
<dbReference type="GO" id="GO:0005524">
    <property type="term" value="F:ATP binding"/>
    <property type="evidence" value="ECO:0007669"/>
    <property type="project" value="UniProtKB-KW"/>
</dbReference>
<dbReference type="Pfam" id="PF03109">
    <property type="entry name" value="ABC1"/>
    <property type="match status" value="1"/>
</dbReference>
<dbReference type="Proteomes" id="UP000694397">
    <property type="component" value="Chromosome 15"/>
</dbReference>
<reference evidence="22 23" key="1">
    <citation type="submission" date="2019-04" db="EMBL/GenBank/DDBJ databases">
        <authorList>
            <consortium name="Wellcome Sanger Institute Data Sharing"/>
        </authorList>
    </citation>
    <scope>NUCLEOTIDE SEQUENCE [LARGE SCALE GENOMIC DNA]</scope>
</reference>
<organism evidence="22 23">
    <name type="scientific">Scleropages formosus</name>
    <name type="common">Asian bonytongue</name>
    <name type="synonym">Osteoglossum formosum</name>
    <dbReference type="NCBI Taxonomy" id="113540"/>
    <lineage>
        <taxon>Eukaryota</taxon>
        <taxon>Metazoa</taxon>
        <taxon>Chordata</taxon>
        <taxon>Craniata</taxon>
        <taxon>Vertebrata</taxon>
        <taxon>Euteleostomi</taxon>
        <taxon>Actinopterygii</taxon>
        <taxon>Neopterygii</taxon>
        <taxon>Teleostei</taxon>
        <taxon>Osteoglossocephala</taxon>
        <taxon>Osteoglossomorpha</taxon>
        <taxon>Osteoglossiformes</taxon>
        <taxon>Osteoglossidae</taxon>
        <taxon>Scleropages</taxon>
    </lineage>
</organism>
<evidence type="ECO:0000256" key="17">
    <source>
        <dbReference type="ARBA" id="ARBA00033204"/>
    </source>
</evidence>
<evidence type="ECO:0000256" key="19">
    <source>
        <dbReference type="SAM" id="MobiDB-lite"/>
    </source>
</evidence>
<proteinExistence type="inferred from homology"/>
<dbReference type="InterPro" id="IPR034646">
    <property type="entry name" value="ADCK3_dom"/>
</dbReference>
<evidence type="ECO:0000256" key="13">
    <source>
        <dbReference type="ARBA" id="ARBA00023128"/>
    </source>
</evidence>
<keyword evidence="11" id="KW-0809">Transit peptide</keyword>
<feature type="region of interest" description="Disordered" evidence="19">
    <location>
        <begin position="167"/>
        <end position="192"/>
    </location>
</feature>
<keyword evidence="13" id="KW-0496">Mitochondrion</keyword>
<evidence type="ECO:0000256" key="3">
    <source>
        <dbReference type="ARBA" id="ARBA00009670"/>
    </source>
</evidence>
<dbReference type="GeneTree" id="ENSGT00940000156810"/>
<keyword evidence="8" id="KW-0547">Nucleotide-binding</keyword>
<dbReference type="SUPFAM" id="SSF56112">
    <property type="entry name" value="Protein kinase-like (PK-like)"/>
    <property type="match status" value="1"/>
</dbReference>
<reference evidence="22" key="2">
    <citation type="submission" date="2025-08" db="UniProtKB">
        <authorList>
            <consortium name="Ensembl"/>
        </authorList>
    </citation>
    <scope>IDENTIFICATION</scope>
</reference>
<evidence type="ECO:0000256" key="11">
    <source>
        <dbReference type="ARBA" id="ARBA00022946"/>
    </source>
</evidence>
<dbReference type="GO" id="GO:0016301">
    <property type="term" value="F:kinase activity"/>
    <property type="evidence" value="ECO:0007669"/>
    <property type="project" value="UniProtKB-KW"/>
</dbReference>
<keyword evidence="6" id="KW-0831">Ubiquinone biosynthesis</keyword>
<dbReference type="InterPro" id="IPR051409">
    <property type="entry name" value="Atypical_kinase_ADCK"/>
</dbReference>
<keyword evidence="7" id="KW-0812">Transmembrane</keyword>
<comment type="subcellular location">
    <subcellularLocation>
        <location evidence="1">Mitochondrion membrane</location>
        <topology evidence="1">Single-pass membrane protein</topology>
    </subcellularLocation>
</comment>
<dbReference type="UniPathway" id="UPA00232"/>
<name>A0A8C9W289_SCLFO</name>
<evidence type="ECO:0000256" key="2">
    <source>
        <dbReference type="ARBA" id="ARBA00004749"/>
    </source>
</evidence>
<gene>
    <name evidence="22" type="primary">COQ8A</name>
    <name evidence="22" type="synonym">coq8ab</name>
</gene>
<evidence type="ECO:0000256" key="1">
    <source>
        <dbReference type="ARBA" id="ARBA00004304"/>
    </source>
</evidence>
<evidence type="ECO:0000256" key="7">
    <source>
        <dbReference type="ARBA" id="ARBA00022692"/>
    </source>
</evidence>
<evidence type="ECO:0000256" key="18">
    <source>
        <dbReference type="ARBA" id="ARBA00058956"/>
    </source>
</evidence>
<dbReference type="GO" id="GO:0006744">
    <property type="term" value="P:ubiquinone biosynthetic process"/>
    <property type="evidence" value="ECO:0007669"/>
    <property type="project" value="UniProtKB-UniPathway"/>
</dbReference>
<sequence length="637" mass="71245">MGRGADILCLWFFGLVFFAADDVQEYEVFHDLGKNSKCVSGEGLQFLLCSPKFPGSNILGETQMGILFRHVLSDSNSRIAGDSPCDLCTADEAGAGLIRNDGDSLRDTNFPLERAPGLRPGTRTRILGKSSAKFAERLWDPCGPLLRQTCSLHQDHSQVDGIAEEEVDKPQDAKGSNAKQHKQVLSERSRERKVPVTRIGRLANFGGLAVGLGIGALAEVAKQSLKSEDRTGKKAVLDSPFLSEANVERIVRTLCKVRGAALKLGQMLSIQDDAFINPQLAKIFERVRQSADFMPMKQMMKTINNDLGPDWRGKLEFFEERPFAAASIGQVHLARMKDGREVAMKIQYPGVAQSISSDVNNLMTVLSMSNALPEGLFPEHLIEVMSRELALECDYIREAQCAKKFKELLKGHPFLYVPDVVDELSSQHVFTTVLVPGFPLDKADNLSQELKNEICENILVLCLRELFEFRYMQTDPNWSNFFYDPQTHRVALLDFGATRGFDRSFTDTYIEIIKAAADGNREGVRKRSIEMKFLTGYESKVMESAHVDAVMILGEAFASDKPFDFSSQSTTERIHGLIPVMLKHRLTPPPEETYSLHRKMGGSFLICSRLKAKISCKAMFQEAYAKYWSDRQADLTK</sequence>
<keyword evidence="23" id="KW-1185">Reference proteome</keyword>
<evidence type="ECO:0000256" key="8">
    <source>
        <dbReference type="ARBA" id="ARBA00022741"/>
    </source>
</evidence>
<keyword evidence="10" id="KW-0067">ATP-binding</keyword>
<evidence type="ECO:0000256" key="9">
    <source>
        <dbReference type="ARBA" id="ARBA00022777"/>
    </source>
</evidence>
<protein>
    <recommendedName>
        <fullName evidence="4">Atypical kinase COQ8A, mitochondrial</fullName>
    </recommendedName>
    <alternativeName>
        <fullName evidence="16">Chaperone activity of bc1 complex-like</fullName>
    </alternativeName>
    <alternativeName>
        <fullName evidence="17">Coenzyme Q protein 8A</fullName>
    </alternativeName>
    <alternativeName>
        <fullName evidence="15">aarF domain-containing protein kinase 3</fullName>
    </alternativeName>
</protein>
<dbReference type="InterPro" id="IPR004147">
    <property type="entry name" value="ABC1_dom"/>
</dbReference>
<feature type="chain" id="PRO_5034343223" description="Atypical kinase COQ8A, mitochondrial" evidence="20">
    <location>
        <begin position="21"/>
        <end position="637"/>
    </location>
</feature>
<evidence type="ECO:0000259" key="21">
    <source>
        <dbReference type="Pfam" id="PF03109"/>
    </source>
</evidence>
<comment type="pathway">
    <text evidence="2">Cofactor biosynthesis; ubiquinone biosynthesis.</text>
</comment>
<feature type="domain" description="ABC1 atypical kinase-like" evidence="21">
    <location>
        <begin position="287"/>
        <end position="526"/>
    </location>
</feature>
<keyword evidence="14" id="KW-0472">Membrane</keyword>
<dbReference type="GO" id="GO:0031966">
    <property type="term" value="C:mitochondrial membrane"/>
    <property type="evidence" value="ECO:0007669"/>
    <property type="project" value="UniProtKB-SubCell"/>
</dbReference>
<keyword evidence="9" id="KW-0418">Kinase</keyword>
<feature type="signal peptide" evidence="20">
    <location>
        <begin position="1"/>
        <end position="20"/>
    </location>
</feature>
<evidence type="ECO:0000256" key="20">
    <source>
        <dbReference type="SAM" id="SignalP"/>
    </source>
</evidence>
<accession>A0A8C9W289</accession>
<keyword evidence="12" id="KW-1133">Transmembrane helix</keyword>
<evidence type="ECO:0000256" key="5">
    <source>
        <dbReference type="ARBA" id="ARBA00022679"/>
    </source>
</evidence>
<evidence type="ECO:0000256" key="15">
    <source>
        <dbReference type="ARBA" id="ARBA00031775"/>
    </source>
</evidence>
<dbReference type="AlphaFoldDB" id="A0A8C9W289"/>
<comment type="function">
    <text evidence="18">Atypical kinase involved in the biosynthesis of coenzyme Q, also named ubiquinone, an essential lipid-soluble electron transporter for aerobic cellular respiration. Its substrate specificity is still unclear: may act as a protein kinase that mediates phosphorylation of COQ3. According to other reports, acts as a small molecule kinase, possibly a lipid kinase that phosphorylates a prenyl lipid in the ubiquinone biosynthesis pathway, as suggested by its ability to bind coenzyme Q lipid intermediates. However, the small molecule kinase activity was not confirmed by another publication. Shows an unusual selectivity for binding ADP over ATP.</text>
</comment>
<evidence type="ECO:0000256" key="6">
    <source>
        <dbReference type="ARBA" id="ARBA00022688"/>
    </source>
</evidence>
<dbReference type="InterPro" id="IPR011009">
    <property type="entry name" value="Kinase-like_dom_sf"/>
</dbReference>
<dbReference type="OrthoDB" id="201153at2759"/>
<reference evidence="22" key="3">
    <citation type="submission" date="2025-09" db="UniProtKB">
        <authorList>
            <consortium name="Ensembl"/>
        </authorList>
    </citation>
    <scope>IDENTIFICATION</scope>
</reference>
<evidence type="ECO:0000256" key="14">
    <source>
        <dbReference type="ARBA" id="ARBA00023136"/>
    </source>
</evidence>
<evidence type="ECO:0000256" key="16">
    <source>
        <dbReference type="ARBA" id="ARBA00032726"/>
    </source>
</evidence>
<dbReference type="PANTHER" id="PTHR43851:SF1">
    <property type="entry name" value="ATYPICAL KINASE COQ8A, MITOCHONDRIAL"/>
    <property type="match status" value="1"/>
</dbReference>